<reference evidence="1 2" key="1">
    <citation type="journal article" date="2013" name="BMC Genomics">
        <title>Reconstruction of the lipid metabolism for the microalga Monoraphidium neglectum from its genome sequence reveals characteristics suitable for biofuel production.</title>
        <authorList>
            <person name="Bogen C."/>
            <person name="Al-Dilaimi A."/>
            <person name="Albersmeier A."/>
            <person name="Wichmann J."/>
            <person name="Grundmann M."/>
            <person name="Rupp O."/>
            <person name="Lauersen K.J."/>
            <person name="Blifernez-Klassen O."/>
            <person name="Kalinowski J."/>
            <person name="Goesmann A."/>
            <person name="Mussgnug J.H."/>
            <person name="Kruse O."/>
        </authorList>
    </citation>
    <scope>NUCLEOTIDE SEQUENCE [LARGE SCALE GENOMIC DNA]</scope>
    <source>
        <strain evidence="1 2">SAG 48.87</strain>
    </source>
</reference>
<protein>
    <submittedName>
        <fullName evidence="1">Uncharacterized protein</fullName>
    </submittedName>
</protein>
<dbReference type="KEGG" id="mng:MNEG_9541"/>
<evidence type="ECO:0000313" key="1">
    <source>
        <dbReference type="EMBL" id="KIY98420.1"/>
    </source>
</evidence>
<dbReference type="STRING" id="145388.A0A0D2MVR6"/>
<proteinExistence type="predicted"/>
<dbReference type="AlphaFoldDB" id="A0A0D2MVR6"/>
<dbReference type="Proteomes" id="UP000054498">
    <property type="component" value="Unassembled WGS sequence"/>
</dbReference>
<organism evidence="1 2">
    <name type="scientific">Monoraphidium neglectum</name>
    <dbReference type="NCBI Taxonomy" id="145388"/>
    <lineage>
        <taxon>Eukaryota</taxon>
        <taxon>Viridiplantae</taxon>
        <taxon>Chlorophyta</taxon>
        <taxon>core chlorophytes</taxon>
        <taxon>Chlorophyceae</taxon>
        <taxon>CS clade</taxon>
        <taxon>Sphaeropleales</taxon>
        <taxon>Selenastraceae</taxon>
        <taxon>Monoraphidium</taxon>
    </lineage>
</organism>
<dbReference type="GeneID" id="25742416"/>
<dbReference type="RefSeq" id="XP_013897440.1">
    <property type="nucleotide sequence ID" value="XM_014041986.1"/>
</dbReference>
<keyword evidence="2" id="KW-1185">Reference proteome</keyword>
<evidence type="ECO:0000313" key="2">
    <source>
        <dbReference type="Proteomes" id="UP000054498"/>
    </source>
</evidence>
<gene>
    <name evidence="1" type="ORF">MNEG_9541</name>
</gene>
<feature type="non-terminal residue" evidence="1">
    <location>
        <position position="134"/>
    </location>
</feature>
<name>A0A0D2MVR6_9CHLO</name>
<accession>A0A0D2MVR6</accession>
<sequence>MIAASCLGVLRGAPLRACLSAAPLAAAAWRAAAAAAAAPPRRGLSSANGNGEKHSAIYITDSEGGTVHDHTPLILGLLNYFERHLPFVGYFAPFGGGGGHAAAGQVASGNDVMMDRHLKLICSVFKMKCEPRWG</sequence>
<dbReference type="EMBL" id="KK102191">
    <property type="protein sequence ID" value="KIY98420.1"/>
    <property type="molecule type" value="Genomic_DNA"/>
</dbReference>